<reference evidence="1 2" key="1">
    <citation type="submission" date="2019-08" db="EMBL/GenBank/DDBJ databases">
        <title>Deep-cultivation of Planctomycetes and their phenomic and genomic characterization uncovers novel biology.</title>
        <authorList>
            <person name="Wiegand S."/>
            <person name="Jogler M."/>
            <person name="Boedeker C."/>
            <person name="Pinto D."/>
            <person name="Vollmers J."/>
            <person name="Rivas-Marin E."/>
            <person name="Kohn T."/>
            <person name="Peeters S.H."/>
            <person name="Heuer A."/>
            <person name="Rast P."/>
            <person name="Oberbeckmann S."/>
            <person name="Bunk B."/>
            <person name="Jeske O."/>
            <person name="Meyerdierks A."/>
            <person name="Storesund J.E."/>
            <person name="Kallscheuer N."/>
            <person name="Luecker S."/>
            <person name="Lage O.M."/>
            <person name="Pohl T."/>
            <person name="Merkel B.J."/>
            <person name="Hornburger P."/>
            <person name="Mueller R.-W."/>
            <person name="Bruemmer F."/>
            <person name="Labrenz M."/>
            <person name="Spormann A.M."/>
            <person name="Op den Camp H."/>
            <person name="Overmann J."/>
            <person name="Amann R."/>
            <person name="Jetten M.S.M."/>
            <person name="Mascher T."/>
            <person name="Medema M.H."/>
            <person name="Devos D.P."/>
            <person name="Kaster A.-K."/>
            <person name="Ovreas L."/>
            <person name="Rohde M."/>
            <person name="Galperin M.Y."/>
            <person name="Jogler C."/>
        </authorList>
    </citation>
    <scope>NUCLEOTIDE SEQUENCE [LARGE SCALE GENOMIC DNA]</scope>
    <source>
        <strain evidence="1 2">Pr1d</strain>
    </source>
</reference>
<evidence type="ECO:0000313" key="1">
    <source>
        <dbReference type="EMBL" id="QEG35233.1"/>
    </source>
</evidence>
<name>A0A5B9QMK7_9BACT</name>
<organism evidence="1 2">
    <name type="scientific">Bythopirellula goksoeyrii</name>
    <dbReference type="NCBI Taxonomy" id="1400387"/>
    <lineage>
        <taxon>Bacteria</taxon>
        <taxon>Pseudomonadati</taxon>
        <taxon>Planctomycetota</taxon>
        <taxon>Planctomycetia</taxon>
        <taxon>Pirellulales</taxon>
        <taxon>Lacipirellulaceae</taxon>
        <taxon>Bythopirellula</taxon>
    </lineage>
</organism>
<dbReference type="EMBL" id="CP042913">
    <property type="protein sequence ID" value="QEG35233.1"/>
    <property type="molecule type" value="Genomic_DNA"/>
</dbReference>
<keyword evidence="2" id="KW-1185">Reference proteome</keyword>
<proteinExistence type="predicted"/>
<protein>
    <submittedName>
        <fullName evidence="1">Uncharacterized protein</fullName>
    </submittedName>
</protein>
<dbReference type="AlphaFoldDB" id="A0A5B9QMK7"/>
<evidence type="ECO:0000313" key="2">
    <source>
        <dbReference type="Proteomes" id="UP000323917"/>
    </source>
</evidence>
<sequence length="63" mass="7051">MPTSPGPQERTRFPARIKLDDSEDLRISAGSQGYAAVYTDQVQVAGVTMMVLLRMKSWLGYLF</sequence>
<gene>
    <name evidence="1" type="ORF">Pr1d_25270</name>
</gene>
<accession>A0A5B9QMK7</accession>
<dbReference type="KEGG" id="bgok:Pr1d_25270"/>
<dbReference type="Proteomes" id="UP000323917">
    <property type="component" value="Chromosome"/>
</dbReference>